<dbReference type="Proteomes" id="UP000572268">
    <property type="component" value="Unassembled WGS sequence"/>
</dbReference>
<dbReference type="AlphaFoldDB" id="A0A7J6PMG7"/>
<dbReference type="Pfam" id="PF00034">
    <property type="entry name" value="Cytochrom_C"/>
    <property type="match status" value="1"/>
</dbReference>
<reference evidence="15 16" key="1">
    <citation type="submission" date="2020-04" db="EMBL/GenBank/DDBJ databases">
        <title>Perkinsus olseni comparative genomics.</title>
        <authorList>
            <person name="Bogema D.R."/>
        </authorList>
    </citation>
    <scope>NUCLEOTIDE SEQUENCE [LARGE SCALE GENOMIC DNA]</scope>
    <source>
        <strain evidence="14">00978-12</strain>
        <strain evidence="12">ATCC PRA-179</strain>
        <strain evidence="13">ATCC PRA-31</strain>
    </source>
</reference>
<dbReference type="InterPro" id="IPR036909">
    <property type="entry name" value="Cyt_c-like_dom_sf"/>
</dbReference>
<keyword evidence="10" id="KW-0496">Mitochondrion</keyword>
<dbReference type="PROSITE" id="PS51007">
    <property type="entry name" value="CYTC"/>
    <property type="match status" value="1"/>
</dbReference>
<dbReference type="PANTHER" id="PTHR11961">
    <property type="entry name" value="CYTOCHROME C"/>
    <property type="match status" value="1"/>
</dbReference>
<comment type="similarity">
    <text evidence="2 9">Belongs to the cytochrome c family.</text>
</comment>
<sequence length="119" mass="12878">MSTPARPNPEVTVPDGSAKRGAKIFKAKCAQCHTCEEGGAGKQGPPLHGLFGRDAGTVANFDYSAANKNSGITWSPEHLFLYLVNPKKYLPGTRMVFAGMKKEKERADLIAFVKKQQGI</sequence>
<dbReference type="EMBL" id="JABANP010000004">
    <property type="protein sequence ID" value="KAF4697309.1"/>
    <property type="molecule type" value="Genomic_DNA"/>
</dbReference>
<comment type="subcellular location">
    <subcellularLocation>
        <location evidence="1">Mitochondrion intermembrane space</location>
    </subcellularLocation>
</comment>
<gene>
    <name evidence="14" type="primary">CYC1</name>
    <name evidence="12" type="synonym">CYC1_2</name>
    <name evidence="13" type="ORF">FOL46_009598</name>
    <name evidence="14" type="ORF">FOZ60_009931</name>
    <name evidence="12" type="ORF">FOZ61_010589</name>
</gene>
<dbReference type="Proteomes" id="UP000570595">
    <property type="component" value="Unassembled WGS sequence"/>
</dbReference>
<keyword evidence="4 8" id="KW-0349">Heme</keyword>
<dbReference type="Proteomes" id="UP000541610">
    <property type="component" value="Unassembled WGS sequence"/>
</dbReference>
<evidence type="ECO:0000256" key="6">
    <source>
        <dbReference type="ARBA" id="ARBA00022982"/>
    </source>
</evidence>
<dbReference type="SUPFAM" id="SSF46626">
    <property type="entry name" value="Cytochrome c"/>
    <property type="match status" value="1"/>
</dbReference>
<evidence type="ECO:0000259" key="11">
    <source>
        <dbReference type="PROSITE" id="PS51007"/>
    </source>
</evidence>
<dbReference type="FunFam" id="1.10.760.10:FF:000001">
    <property type="entry name" value="Cytochrome c iso-1"/>
    <property type="match status" value="1"/>
</dbReference>
<evidence type="ECO:0000256" key="8">
    <source>
        <dbReference type="PROSITE-ProRule" id="PRU00433"/>
    </source>
</evidence>
<evidence type="ECO:0000256" key="4">
    <source>
        <dbReference type="ARBA" id="ARBA00022617"/>
    </source>
</evidence>
<evidence type="ECO:0000256" key="5">
    <source>
        <dbReference type="ARBA" id="ARBA00022723"/>
    </source>
</evidence>
<dbReference type="Gene3D" id="1.10.760.10">
    <property type="entry name" value="Cytochrome c-like domain"/>
    <property type="match status" value="1"/>
</dbReference>
<evidence type="ECO:0000256" key="7">
    <source>
        <dbReference type="ARBA" id="ARBA00023004"/>
    </source>
</evidence>
<dbReference type="InterPro" id="IPR009056">
    <property type="entry name" value="Cyt_c-like_dom"/>
</dbReference>
<evidence type="ECO:0000313" key="12">
    <source>
        <dbReference type="EMBL" id="KAF4651298.1"/>
    </source>
</evidence>
<protein>
    <submittedName>
        <fullName evidence="14">Iso-1-cytochrome c</fullName>
    </submittedName>
</protein>
<dbReference type="GO" id="GO:0020037">
    <property type="term" value="F:heme binding"/>
    <property type="evidence" value="ECO:0007669"/>
    <property type="project" value="InterPro"/>
</dbReference>
<comment type="function">
    <text evidence="10">Electron carrier protein. The oxidized form of the cytochrome c heme group can accept an electron from the heme group of the cytochrome c1 subunit of cytochrome reductase. Cytochrome c then transfers this electron to the cytochrome oxidase complex, the final protein carrier in the mitochondrial electron-transport chain.</text>
</comment>
<evidence type="ECO:0000256" key="3">
    <source>
        <dbReference type="ARBA" id="ARBA00022448"/>
    </source>
</evidence>
<accession>A0A7J6PMG7</accession>
<dbReference type="GO" id="GO:0009055">
    <property type="term" value="F:electron transfer activity"/>
    <property type="evidence" value="ECO:0007669"/>
    <property type="project" value="InterPro"/>
</dbReference>
<dbReference type="OrthoDB" id="449280at2759"/>
<dbReference type="GO" id="GO:0005758">
    <property type="term" value="C:mitochondrial intermembrane space"/>
    <property type="evidence" value="ECO:0007669"/>
    <property type="project" value="UniProtKB-SubCell"/>
</dbReference>
<evidence type="ECO:0000313" key="13">
    <source>
        <dbReference type="EMBL" id="KAF4652613.1"/>
    </source>
</evidence>
<name>A0A7J6PMG7_PEROL</name>
<comment type="caution">
    <text evidence="14">The sequence shown here is derived from an EMBL/GenBank/DDBJ whole genome shotgun (WGS) entry which is preliminary data.</text>
</comment>
<evidence type="ECO:0000256" key="2">
    <source>
        <dbReference type="ARBA" id="ARBA00006488"/>
    </source>
</evidence>
<organism evidence="14 15">
    <name type="scientific">Perkinsus olseni</name>
    <name type="common">Perkinsus atlanticus</name>
    <dbReference type="NCBI Taxonomy" id="32597"/>
    <lineage>
        <taxon>Eukaryota</taxon>
        <taxon>Sar</taxon>
        <taxon>Alveolata</taxon>
        <taxon>Perkinsozoa</taxon>
        <taxon>Perkinsea</taxon>
        <taxon>Perkinsida</taxon>
        <taxon>Perkinsidae</taxon>
        <taxon>Perkinsus</taxon>
    </lineage>
</organism>
<evidence type="ECO:0000256" key="9">
    <source>
        <dbReference type="RuleBase" id="RU004426"/>
    </source>
</evidence>
<dbReference type="EMBL" id="JABAHT010000877">
    <property type="protein sequence ID" value="KAF4651298.1"/>
    <property type="molecule type" value="Genomic_DNA"/>
</dbReference>
<evidence type="ECO:0000313" key="15">
    <source>
        <dbReference type="Proteomes" id="UP000541610"/>
    </source>
</evidence>
<keyword evidence="6 10" id="KW-0249">Electron transport</keyword>
<comment type="PTM">
    <text evidence="10">Binds 1 heme group per subunit.</text>
</comment>
<feature type="domain" description="Cytochrome c" evidence="11">
    <location>
        <begin position="16"/>
        <end position="117"/>
    </location>
</feature>
<keyword evidence="10" id="KW-0679">Respiratory chain</keyword>
<dbReference type="InterPro" id="IPR002327">
    <property type="entry name" value="Cyt_c_1A/1B"/>
</dbReference>
<dbReference type="EMBL" id="JABANN010000895">
    <property type="protein sequence ID" value="KAF4652613.1"/>
    <property type="molecule type" value="Genomic_DNA"/>
</dbReference>
<proteinExistence type="inferred from homology"/>
<keyword evidence="5 8" id="KW-0479">Metal-binding</keyword>
<evidence type="ECO:0000313" key="16">
    <source>
        <dbReference type="Proteomes" id="UP000570595"/>
    </source>
</evidence>
<evidence type="ECO:0000256" key="10">
    <source>
        <dbReference type="RuleBase" id="RU004427"/>
    </source>
</evidence>
<evidence type="ECO:0000256" key="1">
    <source>
        <dbReference type="ARBA" id="ARBA00004569"/>
    </source>
</evidence>
<keyword evidence="7 8" id="KW-0408">Iron</keyword>
<keyword evidence="3 10" id="KW-0813">Transport</keyword>
<dbReference type="PRINTS" id="PR00604">
    <property type="entry name" value="CYTCHRMECIAB"/>
</dbReference>
<evidence type="ECO:0000313" key="14">
    <source>
        <dbReference type="EMBL" id="KAF4697309.1"/>
    </source>
</evidence>
<dbReference type="GO" id="GO:0046872">
    <property type="term" value="F:metal ion binding"/>
    <property type="evidence" value="ECO:0007669"/>
    <property type="project" value="UniProtKB-KW"/>
</dbReference>